<accession>A0A5R9FUH5</accession>
<feature type="domain" description="YspA cpYpsA-related SLOG" evidence="1">
    <location>
        <begin position="43"/>
        <end position="113"/>
    </location>
</feature>
<gene>
    <name evidence="3" type="ORF">FE633_17190</name>
</gene>
<sequence>MARLPELRGRTLGCFCAPKSCHGDVLKKHTEADQPTQQAFTHVVLVTGSQSWNDEKSMRETFNDAWRDWDPENVTRPVLFSGHCPKGADTMAELLWRDAGFEIITFPAAWSAHGKGAGFQRNQGMVDAAQVFREAGAQVLCTAFLDLCRKPGCPQRGQEQLMPHTPGHFSHGTIHCRDRARAAGIETATVLHPSLPPF</sequence>
<comment type="caution">
    <text evidence="3">The sequence shown here is derived from an EMBL/GenBank/DDBJ whole genome shotgun (WGS) entry which is preliminary data.</text>
</comment>
<proteinExistence type="predicted"/>
<evidence type="ECO:0000259" key="2">
    <source>
        <dbReference type="Pfam" id="PF14216"/>
    </source>
</evidence>
<dbReference type="InterPro" id="IPR025475">
    <property type="entry name" value="DUF4326"/>
</dbReference>
<dbReference type="InterPro" id="IPR019627">
    <property type="entry name" value="YAcAr"/>
</dbReference>
<dbReference type="Pfam" id="PF10686">
    <property type="entry name" value="YAcAr"/>
    <property type="match status" value="1"/>
</dbReference>
<organism evidence="3 4">
    <name type="scientific">Streptomyces montanus</name>
    <dbReference type="NCBI Taxonomy" id="2580423"/>
    <lineage>
        <taxon>Bacteria</taxon>
        <taxon>Bacillati</taxon>
        <taxon>Actinomycetota</taxon>
        <taxon>Actinomycetes</taxon>
        <taxon>Kitasatosporales</taxon>
        <taxon>Streptomycetaceae</taxon>
        <taxon>Streptomyces</taxon>
    </lineage>
</organism>
<evidence type="ECO:0000313" key="3">
    <source>
        <dbReference type="EMBL" id="TLS45008.1"/>
    </source>
</evidence>
<dbReference type="Proteomes" id="UP000305906">
    <property type="component" value="Unassembled WGS sequence"/>
</dbReference>
<evidence type="ECO:0000259" key="1">
    <source>
        <dbReference type="Pfam" id="PF10686"/>
    </source>
</evidence>
<name>A0A5R9FUH5_9ACTN</name>
<dbReference type="AlphaFoldDB" id="A0A5R9FUH5"/>
<feature type="domain" description="DUF4326" evidence="2">
    <location>
        <begin position="2"/>
        <end position="27"/>
    </location>
</feature>
<dbReference type="Pfam" id="PF14216">
    <property type="entry name" value="DUF4326"/>
    <property type="match status" value="1"/>
</dbReference>
<reference evidence="3 4" key="1">
    <citation type="submission" date="2019-05" db="EMBL/GenBank/DDBJ databases">
        <title>Streptomyces sp. NEAU-C151, a novel actinomycete isolated from soil.</title>
        <authorList>
            <person name="Han L."/>
            <person name="Jiang H."/>
        </authorList>
    </citation>
    <scope>NUCLEOTIDE SEQUENCE [LARGE SCALE GENOMIC DNA]</scope>
    <source>
        <strain evidence="3 4">NEAU-C151</strain>
    </source>
</reference>
<protein>
    <submittedName>
        <fullName evidence="3">DUF2493 domain-containing protein</fullName>
    </submittedName>
</protein>
<keyword evidence="4" id="KW-1185">Reference proteome</keyword>
<evidence type="ECO:0000313" key="4">
    <source>
        <dbReference type="Proteomes" id="UP000305906"/>
    </source>
</evidence>
<dbReference type="EMBL" id="VBZC01000017">
    <property type="protein sequence ID" value="TLS45008.1"/>
    <property type="molecule type" value="Genomic_DNA"/>
</dbReference>